<name>A0A9P5LAX2_9HYPO</name>
<keyword evidence="3" id="KW-1185">Reference proteome</keyword>
<dbReference type="AlphaFoldDB" id="A0A9P5LAX2"/>
<evidence type="ECO:0000313" key="2">
    <source>
        <dbReference type="EMBL" id="KAF7541997.1"/>
    </source>
</evidence>
<dbReference type="EMBL" id="JAANBB010000475">
    <property type="protein sequence ID" value="KAF7541997.1"/>
    <property type="molecule type" value="Genomic_DNA"/>
</dbReference>
<evidence type="ECO:0000256" key="1">
    <source>
        <dbReference type="SAM" id="MobiDB-lite"/>
    </source>
</evidence>
<dbReference type="PANTHER" id="PTHR33481">
    <property type="entry name" value="REVERSE TRANSCRIPTASE"/>
    <property type="match status" value="1"/>
</dbReference>
<protein>
    <submittedName>
        <fullName evidence="2">Uncharacterized protein</fullName>
    </submittedName>
</protein>
<reference evidence="2" key="1">
    <citation type="submission" date="2020-03" db="EMBL/GenBank/DDBJ databases">
        <title>Draft Genome Sequence of Cylindrodendrum hubeiense.</title>
        <authorList>
            <person name="Buettner E."/>
            <person name="Kellner H."/>
        </authorList>
    </citation>
    <scope>NUCLEOTIDE SEQUENCE</scope>
    <source>
        <strain evidence="2">IHI 201604</strain>
    </source>
</reference>
<comment type="caution">
    <text evidence="2">The sequence shown here is derived from an EMBL/GenBank/DDBJ whole genome shotgun (WGS) entry which is preliminary data.</text>
</comment>
<accession>A0A9P5LAX2</accession>
<dbReference type="PANTHER" id="PTHR33481:SF1">
    <property type="entry name" value="ENDONUCLEASE_EXONUCLEASE_PHOSPHATASE DOMAIN-CONTAINING PROTEIN-RELATED"/>
    <property type="match status" value="1"/>
</dbReference>
<feature type="region of interest" description="Disordered" evidence="1">
    <location>
        <begin position="1"/>
        <end position="22"/>
    </location>
</feature>
<dbReference type="Proteomes" id="UP000722485">
    <property type="component" value="Unassembled WGS sequence"/>
</dbReference>
<gene>
    <name evidence="2" type="ORF">G7Z17_g11823</name>
</gene>
<proteinExistence type="predicted"/>
<evidence type="ECO:0000313" key="3">
    <source>
        <dbReference type="Proteomes" id="UP000722485"/>
    </source>
</evidence>
<dbReference type="OrthoDB" id="4842715at2759"/>
<sequence length="208" mass="23656">MPGNGQLNSAAPANDTTYLSQRRTNSEIEVPWTGTAAGPFYEHNAVSLKARPVSPIVFLLYTELAYKIRIKPNPYPGFNPVTIIRYDYADITSLHIRDTLRKTTDEAETNIGYWGLCNETKAPEEALRWLGAWLDRKLSFKTHVEQWIRLAIKACVLPILFYATEAWYPRKTIPSLQAGGPQVPTRIDYLLERLKKVLHTSIRSILPT</sequence>
<organism evidence="2 3">
    <name type="scientific">Cylindrodendrum hubeiense</name>
    <dbReference type="NCBI Taxonomy" id="595255"/>
    <lineage>
        <taxon>Eukaryota</taxon>
        <taxon>Fungi</taxon>
        <taxon>Dikarya</taxon>
        <taxon>Ascomycota</taxon>
        <taxon>Pezizomycotina</taxon>
        <taxon>Sordariomycetes</taxon>
        <taxon>Hypocreomycetidae</taxon>
        <taxon>Hypocreales</taxon>
        <taxon>Nectriaceae</taxon>
        <taxon>Cylindrodendrum</taxon>
    </lineage>
</organism>